<dbReference type="Gene3D" id="1.10.357.10">
    <property type="entry name" value="Tetracycline Repressor, domain 2"/>
    <property type="match status" value="1"/>
</dbReference>
<dbReference type="RefSeq" id="WP_305992752.1">
    <property type="nucleotide sequence ID" value="NZ_JAVAMP010000008.1"/>
</dbReference>
<evidence type="ECO:0000313" key="5">
    <source>
        <dbReference type="Proteomes" id="UP001231941"/>
    </source>
</evidence>
<sequence>MDLKQKIISTAYDLFAEKGYEKTTVSEIIELVGSSKGGFYHHFKSKDEILEAITMNYINKLKLNYEEIFRDTDLTVIESINLVFLKISRYKVDQIEEWPKMKTLFSFKGNHMILRKLADRFEEMTIECYMKLFTKGKEERVFDVQYPKLLAGLWTREVMMIFNKSREVIYAENTDVLQEFEDLLDFTETLLVQTLGLKNYLIKIKEPALDYVHSAINERKGEE</sequence>
<dbReference type="PANTHER" id="PTHR43479:SF11">
    <property type="entry name" value="ACREF_ENVCD OPERON REPRESSOR-RELATED"/>
    <property type="match status" value="1"/>
</dbReference>
<protein>
    <submittedName>
        <fullName evidence="4">TetR/AcrR family transcriptional regulator</fullName>
    </submittedName>
</protein>
<organism evidence="4 5">
    <name type="scientific">Chengkuizengella axinellae</name>
    <dbReference type="NCBI Taxonomy" id="3064388"/>
    <lineage>
        <taxon>Bacteria</taxon>
        <taxon>Bacillati</taxon>
        <taxon>Bacillota</taxon>
        <taxon>Bacilli</taxon>
        <taxon>Bacillales</taxon>
        <taxon>Paenibacillaceae</taxon>
        <taxon>Chengkuizengella</taxon>
    </lineage>
</organism>
<dbReference type="InterPro" id="IPR023772">
    <property type="entry name" value="DNA-bd_HTH_TetR-type_CS"/>
</dbReference>
<feature type="domain" description="HTH tetR-type" evidence="3">
    <location>
        <begin position="1"/>
        <end position="61"/>
    </location>
</feature>
<dbReference type="Pfam" id="PF00440">
    <property type="entry name" value="TetR_N"/>
    <property type="match status" value="1"/>
</dbReference>
<dbReference type="SUPFAM" id="SSF46689">
    <property type="entry name" value="Homeodomain-like"/>
    <property type="match status" value="1"/>
</dbReference>
<dbReference type="PRINTS" id="PR00455">
    <property type="entry name" value="HTHTETR"/>
</dbReference>
<comment type="caution">
    <text evidence="4">The sequence shown here is derived from an EMBL/GenBank/DDBJ whole genome shotgun (WGS) entry which is preliminary data.</text>
</comment>
<dbReference type="EMBL" id="JAVAMP010000008">
    <property type="protein sequence ID" value="MDP5275440.1"/>
    <property type="molecule type" value="Genomic_DNA"/>
</dbReference>
<name>A0ABT9J1F0_9BACL</name>
<evidence type="ECO:0000259" key="3">
    <source>
        <dbReference type="PROSITE" id="PS50977"/>
    </source>
</evidence>
<evidence type="ECO:0000313" key="4">
    <source>
        <dbReference type="EMBL" id="MDP5275440.1"/>
    </source>
</evidence>
<feature type="DNA-binding region" description="H-T-H motif" evidence="2">
    <location>
        <begin position="24"/>
        <end position="43"/>
    </location>
</feature>
<dbReference type="InterPro" id="IPR009057">
    <property type="entry name" value="Homeodomain-like_sf"/>
</dbReference>
<dbReference type="PANTHER" id="PTHR43479">
    <property type="entry name" value="ACREF/ENVCD OPERON REPRESSOR-RELATED"/>
    <property type="match status" value="1"/>
</dbReference>
<dbReference type="Proteomes" id="UP001231941">
    <property type="component" value="Unassembled WGS sequence"/>
</dbReference>
<accession>A0ABT9J1F0</accession>
<evidence type="ECO:0000256" key="1">
    <source>
        <dbReference type="ARBA" id="ARBA00023125"/>
    </source>
</evidence>
<proteinExistence type="predicted"/>
<dbReference type="PROSITE" id="PS01081">
    <property type="entry name" value="HTH_TETR_1"/>
    <property type="match status" value="1"/>
</dbReference>
<keyword evidence="5" id="KW-1185">Reference proteome</keyword>
<evidence type="ECO:0000256" key="2">
    <source>
        <dbReference type="PROSITE-ProRule" id="PRU00335"/>
    </source>
</evidence>
<dbReference type="InterPro" id="IPR001647">
    <property type="entry name" value="HTH_TetR"/>
</dbReference>
<dbReference type="PROSITE" id="PS50977">
    <property type="entry name" value="HTH_TETR_2"/>
    <property type="match status" value="1"/>
</dbReference>
<reference evidence="4 5" key="1">
    <citation type="submission" date="2023-08" db="EMBL/GenBank/DDBJ databases">
        <authorList>
            <person name="Park J.-S."/>
        </authorList>
    </citation>
    <scope>NUCLEOTIDE SEQUENCE [LARGE SCALE GENOMIC DNA]</scope>
    <source>
        <strain evidence="4 5">2205SS18-9</strain>
    </source>
</reference>
<keyword evidence="1 2" id="KW-0238">DNA-binding</keyword>
<gene>
    <name evidence="4" type="ORF">Q5Y73_15130</name>
</gene>
<dbReference type="InterPro" id="IPR050624">
    <property type="entry name" value="HTH-type_Tx_Regulator"/>
</dbReference>